<feature type="domain" description="Carbohydrate kinase FGGY C-terminal" evidence="13">
    <location>
        <begin position="253"/>
        <end position="439"/>
    </location>
</feature>
<dbReference type="NCBIfam" id="TIGR02627">
    <property type="entry name" value="rhamnulo_kin"/>
    <property type="match status" value="1"/>
</dbReference>
<dbReference type="SUPFAM" id="SSF53067">
    <property type="entry name" value="Actin-like ATPase domain"/>
    <property type="match status" value="2"/>
</dbReference>
<dbReference type="GO" id="GO:0005524">
    <property type="term" value="F:ATP binding"/>
    <property type="evidence" value="ECO:0007669"/>
    <property type="project" value="UniProtKB-KW"/>
</dbReference>
<evidence type="ECO:0000256" key="5">
    <source>
        <dbReference type="ARBA" id="ARBA00022840"/>
    </source>
</evidence>
<protein>
    <recommendedName>
        <fullName evidence="9 11">Rhamnulokinase</fullName>
        <shortName evidence="11">RhaB</shortName>
        <ecNumber evidence="9 11">2.7.1.5</ecNumber>
    </recommendedName>
    <alternativeName>
        <fullName evidence="11">ATP:L-rhamnulose phosphotransferase</fullName>
    </alternativeName>
    <alternativeName>
        <fullName evidence="11">L-rhamnulose 1-kinase</fullName>
    </alternativeName>
    <alternativeName>
        <fullName evidence="10 11">Rhamnulose kinase</fullName>
    </alternativeName>
</protein>
<comment type="function">
    <text evidence="11">Involved in the catabolism of L-rhamnose (6-deoxy-L-mannose). Catalyzes the transfer of the gamma-phosphate group from ATP to the 1-hydroxyl group of L-rhamnulose to yield L-rhamnulose 1-phosphate.</text>
</comment>
<evidence type="ECO:0000256" key="3">
    <source>
        <dbReference type="ARBA" id="ARBA00022741"/>
    </source>
</evidence>
<evidence type="ECO:0000259" key="13">
    <source>
        <dbReference type="Pfam" id="PF02782"/>
    </source>
</evidence>
<evidence type="ECO:0000256" key="11">
    <source>
        <dbReference type="HAMAP-Rule" id="MF_01535"/>
    </source>
</evidence>
<dbReference type="EMBL" id="JTJJ01000083">
    <property type="protein sequence ID" value="KHJ66454.1"/>
    <property type="molecule type" value="Genomic_DNA"/>
</dbReference>
<proteinExistence type="inferred from homology"/>
<evidence type="ECO:0000256" key="6">
    <source>
        <dbReference type="ARBA" id="ARBA00023157"/>
    </source>
</evidence>
<evidence type="ECO:0000313" key="15">
    <source>
        <dbReference type="Proteomes" id="UP000030853"/>
    </source>
</evidence>
<comment type="similarity">
    <text evidence="11">Belongs to the rhamnulokinase family.</text>
</comment>
<dbReference type="Pfam" id="PF00370">
    <property type="entry name" value="FGGY_N"/>
    <property type="match status" value="1"/>
</dbReference>
<evidence type="ECO:0000256" key="10">
    <source>
        <dbReference type="ARBA" id="ARBA00076629"/>
    </source>
</evidence>
<accession>A0A0B1R1E8</accession>
<comment type="pathway">
    <text evidence="11">Carbohydrate degradation; L-rhamnose degradation; glycerone phosphate from L-rhamnose: step 2/3.</text>
</comment>
<dbReference type="UniPathway" id="UPA00541">
    <property type="reaction ID" value="UER00602"/>
</dbReference>
<feature type="binding site" evidence="11">
    <location>
        <position position="303"/>
    </location>
    <ligand>
        <name>ATP</name>
        <dbReference type="ChEBI" id="CHEBI:30616"/>
    </ligand>
</feature>
<dbReference type="CDD" id="cd07771">
    <property type="entry name" value="ASKHA_NBD_FGGY_RhaB-like"/>
    <property type="match status" value="1"/>
</dbReference>
<feature type="binding site" evidence="11">
    <location>
        <begin position="13"/>
        <end position="17"/>
    </location>
    <ligand>
        <name>ATP</name>
        <dbReference type="ChEBI" id="CHEBI:30616"/>
    </ligand>
</feature>
<comment type="cofactor">
    <cofactor evidence="11">
        <name>Mg(2+)</name>
        <dbReference type="ChEBI" id="CHEBI:18420"/>
    </cofactor>
</comment>
<dbReference type="EC" id="2.7.1.5" evidence="9 11"/>
<dbReference type="HAMAP" id="MF_01535">
    <property type="entry name" value="Rhamnulokinase"/>
    <property type="match status" value="1"/>
</dbReference>
<reference evidence="14 15" key="1">
    <citation type="submission" date="2014-11" db="EMBL/GenBank/DDBJ databases">
        <title>Genome sequencing of Pantoea rodasii ND03.</title>
        <authorList>
            <person name="Muhamad Yunos N.Y."/>
            <person name="Chan K.-G."/>
        </authorList>
    </citation>
    <scope>NUCLEOTIDE SEQUENCE [LARGE SCALE GENOMIC DNA]</scope>
    <source>
        <strain evidence="14 15">ND03</strain>
    </source>
</reference>
<evidence type="ECO:0000256" key="7">
    <source>
        <dbReference type="ARBA" id="ARBA00023308"/>
    </source>
</evidence>
<keyword evidence="7 11" id="KW-0684">Rhamnose metabolism</keyword>
<name>A0A0B1R1E8_9GAMM</name>
<comment type="caution">
    <text evidence="14">The sequence shown here is derived from an EMBL/GenBank/DDBJ whole genome shotgun (WGS) entry which is preliminary data.</text>
</comment>
<keyword evidence="6 11" id="KW-1015">Disulfide bond</keyword>
<organism evidence="14 15">
    <name type="scientific">Pantoea rodasii</name>
    <dbReference type="NCBI Taxonomy" id="1076549"/>
    <lineage>
        <taxon>Bacteria</taxon>
        <taxon>Pseudomonadati</taxon>
        <taxon>Pseudomonadota</taxon>
        <taxon>Gammaproteobacteria</taxon>
        <taxon>Enterobacterales</taxon>
        <taxon>Erwiniaceae</taxon>
        <taxon>Pantoea</taxon>
    </lineage>
</organism>
<feature type="domain" description="Carbohydrate kinase FGGY N-terminal" evidence="12">
    <location>
        <begin position="6"/>
        <end position="243"/>
    </location>
</feature>
<dbReference type="GO" id="GO:0008993">
    <property type="term" value="F:rhamnulokinase activity"/>
    <property type="evidence" value="ECO:0007669"/>
    <property type="project" value="UniProtKB-UniRule"/>
</dbReference>
<dbReference type="FunFam" id="3.30.420.40:FF:000064">
    <property type="entry name" value="Rhamnulokinase"/>
    <property type="match status" value="1"/>
</dbReference>
<feature type="disulfide bond" evidence="11">
    <location>
        <begin position="412"/>
        <end position="416"/>
    </location>
</feature>
<dbReference type="PANTHER" id="PTHR43095:SF5">
    <property type="entry name" value="XYLULOSE KINASE"/>
    <property type="match status" value="1"/>
</dbReference>
<keyword evidence="11" id="KW-0460">Magnesium</keyword>
<keyword evidence="5 11" id="KW-0067">ATP-binding</keyword>
<comment type="caution">
    <text evidence="11">Lacks conserved residue(s) required for the propagation of feature annotation.</text>
</comment>
<dbReference type="Proteomes" id="UP000030853">
    <property type="component" value="Unassembled WGS sequence"/>
</dbReference>
<dbReference type="FunFam" id="3.30.420.40:FF:000073">
    <property type="entry name" value="Rhamnulokinase"/>
    <property type="match status" value="1"/>
</dbReference>
<comment type="catalytic activity">
    <reaction evidence="8 11">
        <text>L-rhamnulose + ATP = L-rhamnulose 1-phosphate + ADP + H(+)</text>
        <dbReference type="Rhea" id="RHEA:20117"/>
        <dbReference type="ChEBI" id="CHEBI:15378"/>
        <dbReference type="ChEBI" id="CHEBI:17897"/>
        <dbReference type="ChEBI" id="CHEBI:30616"/>
        <dbReference type="ChEBI" id="CHEBI:58313"/>
        <dbReference type="ChEBI" id="CHEBI:456216"/>
        <dbReference type="EC" id="2.7.1.5"/>
    </reaction>
</comment>
<feature type="binding site" evidence="11">
    <location>
        <position position="295"/>
    </location>
    <ligand>
        <name>substrate</name>
    </ligand>
</feature>
<evidence type="ECO:0000256" key="8">
    <source>
        <dbReference type="ARBA" id="ARBA00052072"/>
    </source>
</evidence>
<evidence type="ECO:0000256" key="4">
    <source>
        <dbReference type="ARBA" id="ARBA00022777"/>
    </source>
</evidence>
<keyword evidence="4 11" id="KW-0418">Kinase</keyword>
<dbReference type="NCBIfam" id="NF007925">
    <property type="entry name" value="PRK10640.1"/>
    <property type="match status" value="1"/>
</dbReference>
<dbReference type="AlphaFoldDB" id="A0A0B1R1E8"/>
<dbReference type="PANTHER" id="PTHR43095">
    <property type="entry name" value="SUGAR KINASE"/>
    <property type="match status" value="1"/>
</dbReference>
<feature type="binding site" evidence="11">
    <location>
        <position position="259"/>
    </location>
    <ligand>
        <name>ATP</name>
        <dbReference type="ChEBI" id="CHEBI:30616"/>
    </ligand>
</feature>
<dbReference type="RefSeq" id="WP_039334389.1">
    <property type="nucleotide sequence ID" value="NZ_JTJJ01000083.1"/>
</dbReference>
<dbReference type="InterPro" id="IPR018485">
    <property type="entry name" value="FGGY_C"/>
</dbReference>
<dbReference type="InterPro" id="IPR000577">
    <property type="entry name" value="Carb_kinase_FGGY"/>
</dbReference>
<evidence type="ECO:0000256" key="2">
    <source>
        <dbReference type="ARBA" id="ARBA00022679"/>
    </source>
</evidence>
<sequence length="493" mass="54096">MSMRNIVAIDLGASSGRVMLAQWTSTSQKLSLREVCRFPNQRIRRAGYDCWDLDRLEQEIRAGLAQLDDEGIVLDSIGIDTWGVDLVLLDANGNRVGEAVSYRDPRTDGQMSQAINDLGKAAIYQRTGIQFLPFNTIYQLRALHQQQPDWQAQVKHALMIPDYLHYRLTGRMNWEYTNATTTQLLNIETGEWDSDLLAWAGVDAAWFGKPSAPGNTVGYWSNATGKAIPVIAVATHDTASAVVATPLMQDDAAYLSSGTWSLMGIESLQPCVSAAALKANITNEGGAEGYRVLKNIMGLWLLQRVCSELHISDLCVLIGEAAQEPACRTLINPNHHRFINPNSMVQEIQNACAEQHMPIPHTPAALARTIFDSLALLYRQVIGELSQLRDAPIRQLHVVGGGSQNPLLNQLCADACQLPVLAGPIEASTLGNVGCQLIALGELRDVADLRRCISQNFPLETFEPQRSSVFAAHQARFSALSQPAKELAYDKAD</sequence>
<dbReference type="InterPro" id="IPR018484">
    <property type="entry name" value="FGGY_N"/>
</dbReference>
<dbReference type="GO" id="GO:0019301">
    <property type="term" value="P:rhamnose catabolic process"/>
    <property type="evidence" value="ECO:0007669"/>
    <property type="project" value="UniProtKB-UniRule"/>
</dbReference>
<evidence type="ECO:0000256" key="1">
    <source>
        <dbReference type="ARBA" id="ARBA00009156"/>
    </source>
</evidence>
<dbReference type="PIRSF" id="PIRSF000538">
    <property type="entry name" value="GlpK"/>
    <property type="match status" value="1"/>
</dbReference>
<evidence type="ECO:0000259" key="12">
    <source>
        <dbReference type="Pfam" id="PF00370"/>
    </source>
</evidence>
<keyword evidence="3 11" id="KW-0547">Nucleotide-binding</keyword>
<feature type="binding site" evidence="11">
    <location>
        <begin position="236"/>
        <end position="238"/>
    </location>
    <ligand>
        <name>substrate</name>
    </ligand>
</feature>
<gene>
    <name evidence="11" type="primary">rhaB</name>
    <name evidence="14" type="ORF">QU24_19350</name>
</gene>
<dbReference type="Pfam" id="PF02782">
    <property type="entry name" value="FGGY_C"/>
    <property type="match status" value="1"/>
</dbReference>
<feature type="binding site" evidence="11">
    <location>
        <position position="401"/>
    </location>
    <ligand>
        <name>ATP</name>
        <dbReference type="ChEBI" id="CHEBI:30616"/>
    </ligand>
</feature>
<feature type="active site" description="Proton acceptor" evidence="11">
    <location>
        <position position="237"/>
    </location>
</feature>
<keyword evidence="2 11" id="KW-0808">Transferase</keyword>
<dbReference type="InterPro" id="IPR013449">
    <property type="entry name" value="Rhamnulokinase"/>
</dbReference>
<dbReference type="Gene3D" id="3.30.420.40">
    <property type="match status" value="2"/>
</dbReference>
<evidence type="ECO:0000256" key="9">
    <source>
        <dbReference type="ARBA" id="ARBA00066425"/>
    </source>
</evidence>
<dbReference type="InterPro" id="IPR050406">
    <property type="entry name" value="FGGY_Carb_Kinase"/>
</dbReference>
<comment type="similarity">
    <text evidence="1">Belongs to the FGGY kinase family.</text>
</comment>
<dbReference type="InterPro" id="IPR043129">
    <property type="entry name" value="ATPase_NBD"/>
</dbReference>
<feature type="binding site" evidence="11">
    <location>
        <position position="83"/>
    </location>
    <ligand>
        <name>substrate</name>
    </ligand>
</feature>
<evidence type="ECO:0000313" key="14">
    <source>
        <dbReference type="EMBL" id="KHJ66454.1"/>
    </source>
</evidence>